<feature type="transmembrane region" description="Helical" evidence="13">
    <location>
        <begin position="79"/>
        <end position="101"/>
    </location>
</feature>
<evidence type="ECO:0000313" key="15">
    <source>
        <dbReference type="EMBL" id="AUM11519.1"/>
    </source>
</evidence>
<evidence type="ECO:0000256" key="12">
    <source>
        <dbReference type="SAM" id="Coils"/>
    </source>
</evidence>
<keyword evidence="3" id="KW-0444">Lipid biosynthesis</keyword>
<evidence type="ECO:0000256" key="5">
    <source>
        <dbReference type="ARBA" id="ARBA00022832"/>
    </source>
</evidence>
<name>A0A2K9LGN9_9GAMM</name>
<evidence type="ECO:0000256" key="13">
    <source>
        <dbReference type="SAM" id="Phobius"/>
    </source>
</evidence>
<evidence type="ECO:0000256" key="3">
    <source>
        <dbReference type="ARBA" id="ARBA00022516"/>
    </source>
</evidence>
<dbReference type="RefSeq" id="WP_101892859.1">
    <property type="nucleotide sequence ID" value="NZ_CP022684.1"/>
</dbReference>
<comment type="similarity">
    <text evidence="2">Belongs to the fatty acid desaturase type 2 family.</text>
</comment>
<dbReference type="PRINTS" id="PR00075">
    <property type="entry name" value="FACDDSATRASE"/>
</dbReference>
<feature type="domain" description="Fatty acid desaturase" evidence="14">
    <location>
        <begin position="48"/>
        <end position="267"/>
    </location>
</feature>
<keyword evidence="5" id="KW-0276">Fatty acid metabolism</keyword>
<keyword evidence="16" id="KW-1185">Reference proteome</keyword>
<evidence type="ECO:0000313" key="16">
    <source>
        <dbReference type="Proteomes" id="UP000235116"/>
    </source>
</evidence>
<keyword evidence="12" id="KW-0175">Coiled coil</keyword>
<evidence type="ECO:0000256" key="8">
    <source>
        <dbReference type="ARBA" id="ARBA00023004"/>
    </source>
</evidence>
<dbReference type="CDD" id="cd03505">
    <property type="entry name" value="Delta9-FADS-like"/>
    <property type="match status" value="1"/>
</dbReference>
<keyword evidence="8" id="KW-0408">Iron</keyword>
<dbReference type="GO" id="GO:0006633">
    <property type="term" value="P:fatty acid biosynthetic process"/>
    <property type="evidence" value="ECO:0007669"/>
    <property type="project" value="UniProtKB-KW"/>
</dbReference>
<organism evidence="15 16">
    <name type="scientific">Ketobacter alkanivorans</name>
    <dbReference type="NCBI Taxonomy" id="1917421"/>
    <lineage>
        <taxon>Bacteria</taxon>
        <taxon>Pseudomonadati</taxon>
        <taxon>Pseudomonadota</taxon>
        <taxon>Gammaproteobacteria</taxon>
        <taxon>Pseudomonadales</taxon>
        <taxon>Ketobacteraceae</taxon>
        <taxon>Ketobacter</taxon>
    </lineage>
</organism>
<dbReference type="GO" id="GO:0016717">
    <property type="term" value="F:oxidoreductase activity, acting on paired donors, with oxidation of a pair of donors resulting in the reduction of molecular oxygen to two molecules of water"/>
    <property type="evidence" value="ECO:0007669"/>
    <property type="project" value="InterPro"/>
</dbReference>
<dbReference type="Pfam" id="PF00487">
    <property type="entry name" value="FA_desaturase"/>
    <property type="match status" value="1"/>
</dbReference>
<dbReference type="EMBL" id="CP022684">
    <property type="protein sequence ID" value="AUM11519.1"/>
    <property type="molecule type" value="Genomic_DNA"/>
</dbReference>
<keyword evidence="7" id="KW-0560">Oxidoreductase</keyword>
<feature type="transmembrane region" description="Helical" evidence="13">
    <location>
        <begin position="20"/>
        <end position="39"/>
    </location>
</feature>
<proteinExistence type="inferred from homology"/>
<dbReference type="OrthoDB" id="19906at2"/>
<keyword evidence="6 13" id="KW-1133">Transmembrane helix</keyword>
<feature type="transmembrane region" description="Helical" evidence="13">
    <location>
        <begin position="46"/>
        <end position="67"/>
    </location>
</feature>
<evidence type="ECO:0000259" key="14">
    <source>
        <dbReference type="Pfam" id="PF00487"/>
    </source>
</evidence>
<evidence type="ECO:0000256" key="11">
    <source>
        <dbReference type="ARBA" id="ARBA00023160"/>
    </source>
</evidence>
<evidence type="ECO:0000256" key="10">
    <source>
        <dbReference type="ARBA" id="ARBA00023136"/>
    </source>
</evidence>
<dbReference type="PANTHER" id="PTHR11351">
    <property type="entry name" value="ACYL-COA DESATURASE"/>
    <property type="match status" value="1"/>
</dbReference>
<evidence type="ECO:0000256" key="4">
    <source>
        <dbReference type="ARBA" id="ARBA00022692"/>
    </source>
</evidence>
<reference evidence="16" key="1">
    <citation type="submission" date="2017-08" db="EMBL/GenBank/DDBJ databases">
        <title>Direct submision.</title>
        <authorList>
            <person name="Kim S.-J."/>
            <person name="Rhee S.-K."/>
        </authorList>
    </citation>
    <scope>NUCLEOTIDE SEQUENCE [LARGE SCALE GENOMIC DNA]</scope>
    <source>
        <strain evidence="16">GI5</strain>
    </source>
</reference>
<dbReference type="KEGG" id="kak:Kalk_03390"/>
<protein>
    <submittedName>
        <fullName evidence="15">Acyl-CoA desaturase</fullName>
    </submittedName>
</protein>
<keyword evidence="11" id="KW-0275">Fatty acid biosynthesis</keyword>
<feature type="coiled-coil region" evidence="12">
    <location>
        <begin position="317"/>
        <end position="366"/>
    </location>
</feature>
<evidence type="ECO:0000256" key="6">
    <source>
        <dbReference type="ARBA" id="ARBA00022989"/>
    </source>
</evidence>
<evidence type="ECO:0000256" key="7">
    <source>
        <dbReference type="ARBA" id="ARBA00023002"/>
    </source>
</evidence>
<dbReference type="PANTHER" id="PTHR11351:SF31">
    <property type="entry name" value="DESATURASE 1, ISOFORM A-RELATED"/>
    <property type="match status" value="1"/>
</dbReference>
<evidence type="ECO:0000256" key="2">
    <source>
        <dbReference type="ARBA" id="ARBA00008749"/>
    </source>
</evidence>
<gene>
    <name evidence="15" type="ORF">Kalk_03390</name>
</gene>
<evidence type="ECO:0000256" key="9">
    <source>
        <dbReference type="ARBA" id="ARBA00023098"/>
    </source>
</evidence>
<evidence type="ECO:0000256" key="1">
    <source>
        <dbReference type="ARBA" id="ARBA00004141"/>
    </source>
</evidence>
<accession>A0A2K9LGN9</accession>
<dbReference type="GO" id="GO:0016020">
    <property type="term" value="C:membrane"/>
    <property type="evidence" value="ECO:0007669"/>
    <property type="project" value="UniProtKB-SubCell"/>
</dbReference>
<dbReference type="Proteomes" id="UP000235116">
    <property type="component" value="Chromosome"/>
</dbReference>
<dbReference type="InterPro" id="IPR005804">
    <property type="entry name" value="FA_desaturase_dom"/>
</dbReference>
<dbReference type="AlphaFoldDB" id="A0A2K9LGN9"/>
<dbReference type="InterPro" id="IPR015876">
    <property type="entry name" value="Acyl-CoA_DS"/>
</dbReference>
<comment type="subcellular location">
    <subcellularLocation>
        <location evidence="1">Membrane</location>
        <topology evidence="1">Multi-pass membrane protein</topology>
    </subcellularLocation>
</comment>
<keyword evidence="4 13" id="KW-0812">Transmembrane</keyword>
<sequence>MQESKQAIKQEEAPINWAPTIIFSVTFLISITAVPVYGFMSGYDAVEWITFTLMLAFCGLSITAGYHRLWSHRAYDANPVVRAFFAFWGACALQNTILIWCSGHRKHHRHVDDVDNDPYSINRGLWFAHIGWMLRNYKSGEVDLNNTQDLQRDKIVMFQHNHYVPLVVASNVGVPLLLGYLNGDILGMLLLAGVLRLVISHHVTFFINSLCHAWGKQPYTNTNTAKDNFLLALVTYGEGYHNFHHYFQTDYRNGVRWWQFDPTKWLISALSWVGLARNLKRVPNFKIQEAMLQMQFEKARKQLSLSRLPTPNVEALRQTLEAEYQQFMDTLADWKELRGQWVQQKREAFEEKKQELQAKWQQATIRTRFKEMEYMLKMQRKRMQVFNLSFASVAAV</sequence>
<keyword evidence="10 13" id="KW-0472">Membrane</keyword>
<keyword evidence="9" id="KW-0443">Lipid metabolism</keyword>